<keyword evidence="2" id="KW-1185">Reference proteome</keyword>
<dbReference type="Gramene" id="ERN19446">
    <property type="protein sequence ID" value="ERN19446"/>
    <property type="gene ID" value="AMTR_s00069p00179380"/>
</dbReference>
<proteinExistence type="predicted"/>
<protein>
    <submittedName>
        <fullName evidence="1">Uncharacterized protein</fullName>
    </submittedName>
</protein>
<evidence type="ECO:0000313" key="1">
    <source>
        <dbReference type="EMBL" id="ERN19446.1"/>
    </source>
</evidence>
<accession>U5D1E1</accession>
<dbReference type="HOGENOM" id="CLU_2443793_0_0_1"/>
<name>U5D1E1_AMBTC</name>
<dbReference type="Proteomes" id="UP000017836">
    <property type="component" value="Unassembled WGS sequence"/>
</dbReference>
<evidence type="ECO:0000313" key="2">
    <source>
        <dbReference type="Proteomes" id="UP000017836"/>
    </source>
</evidence>
<gene>
    <name evidence="1" type="ORF">AMTR_s00069p00179380</name>
</gene>
<organism evidence="1 2">
    <name type="scientific">Amborella trichopoda</name>
    <dbReference type="NCBI Taxonomy" id="13333"/>
    <lineage>
        <taxon>Eukaryota</taxon>
        <taxon>Viridiplantae</taxon>
        <taxon>Streptophyta</taxon>
        <taxon>Embryophyta</taxon>
        <taxon>Tracheophyta</taxon>
        <taxon>Spermatophyta</taxon>
        <taxon>Magnoliopsida</taxon>
        <taxon>Amborellales</taxon>
        <taxon>Amborellaceae</taxon>
        <taxon>Amborella</taxon>
    </lineage>
</organism>
<sequence>MGQRNGAGALKRTTSIFFLLSAMALVHRFGFAFTSRLLRPSALTEDSEPSTYIVHVRPPELGVQSLMDRESYYMSFLPSPSPRAPRLMRE</sequence>
<dbReference type="AlphaFoldDB" id="U5D1E1"/>
<reference evidence="2" key="1">
    <citation type="journal article" date="2013" name="Science">
        <title>The Amborella genome and the evolution of flowering plants.</title>
        <authorList>
            <consortium name="Amborella Genome Project"/>
        </authorList>
    </citation>
    <scope>NUCLEOTIDE SEQUENCE [LARGE SCALE GENOMIC DNA]</scope>
</reference>
<dbReference type="EMBL" id="KI392069">
    <property type="protein sequence ID" value="ERN19446.1"/>
    <property type="molecule type" value="Genomic_DNA"/>
</dbReference>